<organism evidence="1 2">
    <name type="scientific">Rotaria sordida</name>
    <dbReference type="NCBI Taxonomy" id="392033"/>
    <lineage>
        <taxon>Eukaryota</taxon>
        <taxon>Metazoa</taxon>
        <taxon>Spiralia</taxon>
        <taxon>Gnathifera</taxon>
        <taxon>Rotifera</taxon>
        <taxon>Eurotatoria</taxon>
        <taxon>Bdelloidea</taxon>
        <taxon>Philodinida</taxon>
        <taxon>Philodinidae</taxon>
        <taxon>Rotaria</taxon>
    </lineage>
</organism>
<dbReference type="EMBL" id="CAJOBD010000835">
    <property type="protein sequence ID" value="CAF3725408.1"/>
    <property type="molecule type" value="Genomic_DNA"/>
</dbReference>
<evidence type="ECO:0000313" key="2">
    <source>
        <dbReference type="Proteomes" id="UP000663836"/>
    </source>
</evidence>
<reference evidence="1" key="1">
    <citation type="submission" date="2021-02" db="EMBL/GenBank/DDBJ databases">
        <authorList>
            <person name="Nowell W R."/>
        </authorList>
    </citation>
    <scope>NUCLEOTIDE SEQUENCE</scope>
</reference>
<accession>A0A818WKY9</accession>
<dbReference type="Proteomes" id="UP000663836">
    <property type="component" value="Unassembled WGS sequence"/>
</dbReference>
<sequence length="525" mass="55460">MGNRSVRTQGDNLATYGASYDPYYGYEGIENYGSIYQPTAGEYPFGYGITDELLMTTLGSPLGGPCVLGPQGLGAYGYMYSASFNPMLEPGLSRSKVRLIYIPNYAVAEFQNLFQQGSASFANPFVGGYGGFGIPQMMPQIPMLQGSMFQMGSNCWSMSFQLPSMGPQFSFGIPCPPPMIQPVMSQMPMSYSSQAVPMVPQQIAYPPQFPIIPQQQICPQSIPGNFGGVPSYGGFGQGLPLGGSFNNYTAFSSIGGNILSNFSGIDQPGFGQSAFAAYGGFGQLPYGGFSQPGFGQSALAAYGGFGQLPYGGFSQPRFGQSAFAAYGGFGQLPYGGFSQPGFCQSAFPAYGGFGQSPYGGFSQPGFGQSAFAAYGGFGQSPYGGFSQPGFGGFNQLSYSGYGQPGFARYGQYESLSYYQPGFASYSQQPFGNVNQLGFGGFSQAQPQFGGIYPQQLSYNAFPQQSFSYYPGANINLSSGLPLCNSLFQPGIFPTASNFSPISHAQLGSFSGGSGRISIVCCIVLH</sequence>
<protein>
    <submittedName>
        <fullName evidence="1">Uncharacterized protein</fullName>
    </submittedName>
</protein>
<dbReference type="AlphaFoldDB" id="A0A818WKY9"/>
<evidence type="ECO:0000313" key="1">
    <source>
        <dbReference type="EMBL" id="CAF3725408.1"/>
    </source>
</evidence>
<proteinExistence type="predicted"/>
<name>A0A818WKY9_9BILA</name>
<gene>
    <name evidence="1" type="ORF">JBS370_LOCUS11065</name>
</gene>
<comment type="caution">
    <text evidence="1">The sequence shown here is derived from an EMBL/GenBank/DDBJ whole genome shotgun (WGS) entry which is preliminary data.</text>
</comment>